<keyword evidence="5" id="KW-0503">Monooxygenase</keyword>
<dbReference type="FunFam" id="3.50.50.60:FF:000115">
    <property type="entry name" value="Salicylate hydroxylase, putative"/>
    <property type="match status" value="1"/>
</dbReference>
<dbReference type="HOGENOM" id="CLU_009665_19_3_1"/>
<evidence type="ECO:0000256" key="1">
    <source>
        <dbReference type="ARBA" id="ARBA00007992"/>
    </source>
</evidence>
<dbReference type="VEuPathDB" id="FungiDB:Z518_09710"/>
<dbReference type="STRING" id="1442369.A0A0D2IVB6"/>
<dbReference type="InterPro" id="IPR050493">
    <property type="entry name" value="FAD-dep_Monooxygenase_BioMet"/>
</dbReference>
<dbReference type="SUPFAM" id="SSF51905">
    <property type="entry name" value="FAD/NAD(P)-binding domain"/>
    <property type="match status" value="1"/>
</dbReference>
<dbReference type="InterPro" id="IPR002938">
    <property type="entry name" value="FAD-bd"/>
</dbReference>
<comment type="similarity">
    <text evidence="1">Belongs to the paxM FAD-dependent monooxygenase family.</text>
</comment>
<keyword evidence="3" id="KW-0274">FAD</keyword>
<evidence type="ECO:0000256" key="2">
    <source>
        <dbReference type="ARBA" id="ARBA00022630"/>
    </source>
</evidence>
<dbReference type="Proteomes" id="UP000053617">
    <property type="component" value="Unassembled WGS sequence"/>
</dbReference>
<organism evidence="7 8">
    <name type="scientific">Rhinocladiella mackenziei CBS 650.93</name>
    <dbReference type="NCBI Taxonomy" id="1442369"/>
    <lineage>
        <taxon>Eukaryota</taxon>
        <taxon>Fungi</taxon>
        <taxon>Dikarya</taxon>
        <taxon>Ascomycota</taxon>
        <taxon>Pezizomycotina</taxon>
        <taxon>Eurotiomycetes</taxon>
        <taxon>Chaetothyriomycetidae</taxon>
        <taxon>Chaetothyriales</taxon>
        <taxon>Herpotrichiellaceae</taxon>
        <taxon>Rhinocladiella</taxon>
    </lineage>
</organism>
<dbReference type="PANTHER" id="PTHR13789:SF242">
    <property type="entry name" value="FAD-BINDING DOMAIN-CONTAINING PROTEIN"/>
    <property type="match status" value="1"/>
</dbReference>
<sequence>MKVIVAGAGLGGLGVAISLCMAGHEVHILEAAREIGEVGAGIQVLPNSSRVLRSWGLFDLLSRQTSSTDTCNILGWKGNLISSMDFVAAEKEHNSPFWDFHRADLHKVLLDRALSLGARLHTQSEVMDIEFDESRSVATVKVKDRDDFVTDLVIGADGINSRCRQILLGTNDKPKRTGDMAYRLLLDAKDIVSDEDLKSLVENKAVTYWYGPGAHVDNMPEEGPSTLQGYVDEMQDLFKEWDPRIGKLLAMCKSVLRWRLCIREPISTWVHPSSCLVLLGDAAHATLPYLASGAGMTFEDAAVLGECLARIRSASSKEKKKALAVYELCRKQRTEAVVARGTVQQDLNHLDDGPEQEARDRMMQEFEKIEVQGLPKQQVVLPESLKDGSDPLVWRRFGVGDWLFSYDCQRDVEEKWKMFEMVSSPPSTDCSYLASNGVVAEVNVR</sequence>
<gene>
    <name evidence="7" type="ORF">Z518_09710</name>
</gene>
<evidence type="ECO:0000313" key="8">
    <source>
        <dbReference type="Proteomes" id="UP000053617"/>
    </source>
</evidence>
<proteinExistence type="inferred from homology"/>
<keyword evidence="4" id="KW-0560">Oxidoreductase</keyword>
<dbReference type="Gene3D" id="3.50.50.60">
    <property type="entry name" value="FAD/NAD(P)-binding domain"/>
    <property type="match status" value="1"/>
</dbReference>
<name>A0A0D2IVB6_9EURO</name>
<keyword evidence="8" id="KW-1185">Reference proteome</keyword>
<accession>A0A0D2IVB6</accession>
<protein>
    <recommendedName>
        <fullName evidence="6">FAD-binding domain-containing protein</fullName>
    </recommendedName>
</protein>
<dbReference type="GO" id="GO:0071949">
    <property type="term" value="F:FAD binding"/>
    <property type="evidence" value="ECO:0007669"/>
    <property type="project" value="InterPro"/>
</dbReference>
<dbReference type="RefSeq" id="XP_013267781.1">
    <property type="nucleotide sequence ID" value="XM_013412327.1"/>
</dbReference>
<dbReference type="AlphaFoldDB" id="A0A0D2IVB6"/>
<keyword evidence="2" id="KW-0285">Flavoprotein</keyword>
<dbReference type="GO" id="GO:0004497">
    <property type="term" value="F:monooxygenase activity"/>
    <property type="evidence" value="ECO:0007669"/>
    <property type="project" value="UniProtKB-KW"/>
</dbReference>
<reference evidence="7 8" key="1">
    <citation type="submission" date="2015-01" db="EMBL/GenBank/DDBJ databases">
        <title>The Genome Sequence of Rhinocladiella mackenzie CBS 650.93.</title>
        <authorList>
            <consortium name="The Broad Institute Genomics Platform"/>
            <person name="Cuomo C."/>
            <person name="de Hoog S."/>
            <person name="Gorbushina A."/>
            <person name="Stielow B."/>
            <person name="Teixiera M."/>
            <person name="Abouelleil A."/>
            <person name="Chapman S.B."/>
            <person name="Priest M."/>
            <person name="Young S.K."/>
            <person name="Wortman J."/>
            <person name="Nusbaum C."/>
            <person name="Birren B."/>
        </authorList>
    </citation>
    <scope>NUCLEOTIDE SEQUENCE [LARGE SCALE GENOMIC DNA]</scope>
    <source>
        <strain evidence="7 8">CBS 650.93</strain>
    </source>
</reference>
<dbReference type="PRINTS" id="PR00420">
    <property type="entry name" value="RNGMNOXGNASE"/>
</dbReference>
<dbReference type="PANTHER" id="PTHR13789">
    <property type="entry name" value="MONOOXYGENASE"/>
    <property type="match status" value="1"/>
</dbReference>
<evidence type="ECO:0000313" key="7">
    <source>
        <dbReference type="EMBL" id="KIX00645.1"/>
    </source>
</evidence>
<dbReference type="Pfam" id="PF01494">
    <property type="entry name" value="FAD_binding_3"/>
    <property type="match status" value="1"/>
</dbReference>
<evidence type="ECO:0000256" key="5">
    <source>
        <dbReference type="ARBA" id="ARBA00023033"/>
    </source>
</evidence>
<dbReference type="InterPro" id="IPR036188">
    <property type="entry name" value="FAD/NAD-bd_sf"/>
</dbReference>
<dbReference type="OrthoDB" id="16820at2759"/>
<evidence type="ECO:0000259" key="6">
    <source>
        <dbReference type="Pfam" id="PF01494"/>
    </source>
</evidence>
<evidence type="ECO:0000256" key="4">
    <source>
        <dbReference type="ARBA" id="ARBA00023002"/>
    </source>
</evidence>
<dbReference type="GeneID" id="25297781"/>
<feature type="domain" description="FAD-binding" evidence="6">
    <location>
        <begin position="2"/>
        <end position="209"/>
    </location>
</feature>
<evidence type="ECO:0000256" key="3">
    <source>
        <dbReference type="ARBA" id="ARBA00022827"/>
    </source>
</evidence>
<dbReference type="EMBL" id="KN847482">
    <property type="protein sequence ID" value="KIX00645.1"/>
    <property type="molecule type" value="Genomic_DNA"/>
</dbReference>